<gene>
    <name evidence="1" type="ORF">OS493_029264</name>
</gene>
<dbReference type="OrthoDB" id="5990258at2759"/>
<organism evidence="1 2">
    <name type="scientific">Desmophyllum pertusum</name>
    <dbReference type="NCBI Taxonomy" id="174260"/>
    <lineage>
        <taxon>Eukaryota</taxon>
        <taxon>Metazoa</taxon>
        <taxon>Cnidaria</taxon>
        <taxon>Anthozoa</taxon>
        <taxon>Hexacorallia</taxon>
        <taxon>Scleractinia</taxon>
        <taxon>Caryophylliina</taxon>
        <taxon>Caryophylliidae</taxon>
        <taxon>Desmophyllum</taxon>
    </lineage>
</organism>
<dbReference type="Gene3D" id="1.10.533.10">
    <property type="entry name" value="Death Domain, Fas"/>
    <property type="match status" value="1"/>
</dbReference>
<evidence type="ECO:0000313" key="2">
    <source>
        <dbReference type="Proteomes" id="UP001163046"/>
    </source>
</evidence>
<dbReference type="AlphaFoldDB" id="A0A9W9ZLU2"/>
<keyword evidence="2" id="KW-1185">Reference proteome</keyword>
<evidence type="ECO:0000313" key="1">
    <source>
        <dbReference type="EMBL" id="KAJ7383299.1"/>
    </source>
</evidence>
<comment type="caution">
    <text evidence="1">The sequence shown here is derived from an EMBL/GenBank/DDBJ whole genome shotgun (WGS) entry which is preliminary data.</text>
</comment>
<dbReference type="EMBL" id="MU825902">
    <property type="protein sequence ID" value="KAJ7383299.1"/>
    <property type="molecule type" value="Genomic_DNA"/>
</dbReference>
<reference evidence="1" key="1">
    <citation type="submission" date="2023-01" db="EMBL/GenBank/DDBJ databases">
        <title>Genome assembly of the deep-sea coral Lophelia pertusa.</title>
        <authorList>
            <person name="Herrera S."/>
            <person name="Cordes E."/>
        </authorList>
    </citation>
    <scope>NUCLEOTIDE SEQUENCE</scope>
    <source>
        <strain evidence="1">USNM1676648</strain>
        <tissue evidence="1">Polyp</tissue>
    </source>
</reference>
<sequence>MANFNEDVDYTNATKSSDAFTPVDLKYLTLSEIPPDLEDQLVKKLDVRRKGERLYGWQKVGEEFEIGSDDLEYLKIEYKRENGSPTSKLLSILGISKGKTVSDLVNVLKRPKVKLADVASLIRRYIKAANNSVQKKKGGAVA</sequence>
<accession>A0A9W9ZLU2</accession>
<name>A0A9W9ZLU2_9CNID</name>
<protein>
    <submittedName>
        <fullName evidence="1">Uncharacterized protein</fullName>
    </submittedName>
</protein>
<dbReference type="SUPFAM" id="SSF47986">
    <property type="entry name" value="DEATH domain"/>
    <property type="match status" value="1"/>
</dbReference>
<dbReference type="InterPro" id="IPR011029">
    <property type="entry name" value="DEATH-like_dom_sf"/>
</dbReference>
<proteinExistence type="predicted"/>
<dbReference type="Proteomes" id="UP001163046">
    <property type="component" value="Unassembled WGS sequence"/>
</dbReference>